<evidence type="ECO:0000313" key="2">
    <source>
        <dbReference type="Proteomes" id="UP000628086"/>
    </source>
</evidence>
<reference evidence="1 2" key="1">
    <citation type="journal article" date="2020" name="Microorganisms">
        <title>Reliable Identification of Environmental Pseudomonas Isolates Using the rpoD Gene.</title>
        <authorList>
            <consortium name="The Broad Institute Genome Sequencing Platform"/>
            <person name="Girard L."/>
            <person name="Lood C."/>
            <person name="Rokni-Zadeh H."/>
            <person name="van Noort V."/>
            <person name="Lavigne R."/>
            <person name="De Mot R."/>
        </authorList>
    </citation>
    <scope>NUCLEOTIDE SEQUENCE [LARGE SCALE GENOMIC DNA]</scope>
    <source>
        <strain evidence="1 2">RW7P2</strain>
    </source>
</reference>
<gene>
    <name evidence="1" type="ORF">HU747_08410</name>
</gene>
<keyword evidence="2" id="KW-1185">Reference proteome</keyword>
<accession>A0ABR6V553</accession>
<sequence length="142" mass="16207">MLPEDMRTPHEDRIVTQEELEEEMRARESRYWDGIEDAFAPVRNLVSGPSALISPDLYEQYRNETSKVLSRVSVVGAAEPWVFLCLAGERARAPRWILIPGLAKEPVVDCHHRIPFRRWRGILQKLSVRGAAIGFLGISQRA</sequence>
<protein>
    <submittedName>
        <fullName evidence="1">Uncharacterized protein</fullName>
    </submittedName>
</protein>
<name>A0ABR6V553_9PSED</name>
<dbReference type="EMBL" id="JABWRS010000005">
    <property type="protein sequence ID" value="MBC3475624.1"/>
    <property type="molecule type" value="Genomic_DNA"/>
</dbReference>
<dbReference type="Proteomes" id="UP000628086">
    <property type="component" value="Unassembled WGS sequence"/>
</dbReference>
<dbReference type="RefSeq" id="WP_186598478.1">
    <property type="nucleotide sequence ID" value="NZ_JABWRS010000005.1"/>
</dbReference>
<comment type="caution">
    <text evidence="1">The sequence shown here is derived from an EMBL/GenBank/DDBJ whole genome shotgun (WGS) entry which is preliminary data.</text>
</comment>
<evidence type="ECO:0000313" key="1">
    <source>
        <dbReference type="EMBL" id="MBC3475624.1"/>
    </source>
</evidence>
<proteinExistence type="predicted"/>
<organism evidence="1 2">
    <name type="scientific">Pseudomonas taiwanensis</name>
    <dbReference type="NCBI Taxonomy" id="470150"/>
    <lineage>
        <taxon>Bacteria</taxon>
        <taxon>Pseudomonadati</taxon>
        <taxon>Pseudomonadota</taxon>
        <taxon>Gammaproteobacteria</taxon>
        <taxon>Pseudomonadales</taxon>
        <taxon>Pseudomonadaceae</taxon>
        <taxon>Pseudomonas</taxon>
    </lineage>
</organism>